<sequence length="195" mass="20528">MESAAGALERLCDPAAEVSAHYLIGADGHVWQLVDEARRAWHAGAGAWGGIGDVNSASIGIELQNRGDHPFAAPQMAALERLLRGVMDRWGIGPAGVIGHSDSAVGRKRDPGARFDWRALARVGLAVWPEAAEPGAFLADAARAGWRAPAGCDAPEAAVLSAVRLRLRPWARGPVDAVDRALVAGMAARWPAPER</sequence>
<keyword evidence="4" id="KW-0961">Cell wall biogenesis/degradation</keyword>
<evidence type="ECO:0000256" key="4">
    <source>
        <dbReference type="ARBA" id="ARBA00023316"/>
    </source>
</evidence>
<dbReference type="EMBL" id="QNTQ01000014">
    <property type="protein sequence ID" value="RBI83873.1"/>
    <property type="molecule type" value="Genomic_DNA"/>
</dbReference>
<evidence type="ECO:0000313" key="6">
    <source>
        <dbReference type="EMBL" id="RBI83873.1"/>
    </source>
</evidence>
<evidence type="ECO:0000256" key="3">
    <source>
        <dbReference type="ARBA" id="ARBA00022801"/>
    </source>
</evidence>
<dbReference type="OrthoDB" id="9794842at2"/>
<dbReference type="GO" id="GO:0008745">
    <property type="term" value="F:N-acetylmuramoyl-L-alanine amidase activity"/>
    <property type="evidence" value="ECO:0007669"/>
    <property type="project" value="UniProtKB-EC"/>
</dbReference>
<comment type="catalytic activity">
    <reaction evidence="1">
        <text>Hydrolyzes the link between N-acetylmuramoyl residues and L-amino acid residues in certain cell-wall glycopeptides.</text>
        <dbReference type="EC" id="3.5.1.28"/>
    </reaction>
</comment>
<organism evidence="6 7">
    <name type="scientific">Rhodosalinus halophilus</name>
    <dbReference type="NCBI Taxonomy" id="2259333"/>
    <lineage>
        <taxon>Bacteria</taxon>
        <taxon>Pseudomonadati</taxon>
        <taxon>Pseudomonadota</taxon>
        <taxon>Alphaproteobacteria</taxon>
        <taxon>Rhodobacterales</taxon>
        <taxon>Paracoccaceae</taxon>
        <taxon>Rhodosalinus</taxon>
    </lineage>
</organism>
<dbReference type="InterPro" id="IPR036505">
    <property type="entry name" value="Amidase/PGRP_sf"/>
</dbReference>
<dbReference type="InterPro" id="IPR002502">
    <property type="entry name" value="Amidase_domain"/>
</dbReference>
<dbReference type="CDD" id="cd06583">
    <property type="entry name" value="PGRP"/>
    <property type="match status" value="1"/>
</dbReference>
<dbReference type="AlphaFoldDB" id="A0A365U6W3"/>
<keyword evidence="7" id="KW-1185">Reference proteome</keyword>
<accession>A0A365U6W3</accession>
<name>A0A365U6W3_9RHOB</name>
<comment type="caution">
    <text evidence="6">The sequence shown here is derived from an EMBL/GenBank/DDBJ whole genome shotgun (WGS) entry which is preliminary data.</text>
</comment>
<dbReference type="SUPFAM" id="SSF55846">
    <property type="entry name" value="N-acetylmuramoyl-L-alanine amidase-like"/>
    <property type="match status" value="1"/>
</dbReference>
<dbReference type="RefSeq" id="WP_113290213.1">
    <property type="nucleotide sequence ID" value="NZ_QNTQ01000014.1"/>
</dbReference>
<proteinExistence type="predicted"/>
<dbReference type="Pfam" id="PF01510">
    <property type="entry name" value="Amidase_2"/>
    <property type="match status" value="1"/>
</dbReference>
<dbReference type="GO" id="GO:0071555">
    <property type="term" value="P:cell wall organization"/>
    <property type="evidence" value="ECO:0007669"/>
    <property type="project" value="UniProtKB-KW"/>
</dbReference>
<evidence type="ECO:0000313" key="7">
    <source>
        <dbReference type="Proteomes" id="UP000253370"/>
    </source>
</evidence>
<dbReference type="GO" id="GO:0009254">
    <property type="term" value="P:peptidoglycan turnover"/>
    <property type="evidence" value="ECO:0007669"/>
    <property type="project" value="TreeGrafter"/>
</dbReference>
<feature type="domain" description="N-acetylmuramoyl-L-alanine amidase" evidence="5">
    <location>
        <begin position="1"/>
        <end position="112"/>
    </location>
</feature>
<dbReference type="GO" id="GO:0009253">
    <property type="term" value="P:peptidoglycan catabolic process"/>
    <property type="evidence" value="ECO:0007669"/>
    <property type="project" value="InterPro"/>
</dbReference>
<reference evidence="6 7" key="1">
    <citation type="submission" date="2018-07" db="EMBL/GenBank/DDBJ databases">
        <title>Rhodosalinus sp. strain E84T genomic sequence and assembly.</title>
        <authorList>
            <person name="Liu Z.-W."/>
            <person name="Lu D.-C."/>
        </authorList>
    </citation>
    <scope>NUCLEOTIDE SEQUENCE [LARGE SCALE GENOMIC DNA]</scope>
    <source>
        <strain evidence="6 7">E84</strain>
    </source>
</reference>
<evidence type="ECO:0000256" key="2">
    <source>
        <dbReference type="ARBA" id="ARBA00011901"/>
    </source>
</evidence>
<gene>
    <name evidence="6" type="ORF">DRV85_14585</name>
</gene>
<protein>
    <recommendedName>
        <fullName evidence="2">N-acetylmuramoyl-L-alanine amidase</fullName>
        <ecNumber evidence="2">3.5.1.28</ecNumber>
    </recommendedName>
</protein>
<dbReference type="PANTHER" id="PTHR30417:SF1">
    <property type="entry name" value="N-ACETYLMURAMOYL-L-ALANINE AMIDASE AMID"/>
    <property type="match status" value="1"/>
</dbReference>
<dbReference type="SMART" id="SM00644">
    <property type="entry name" value="Ami_2"/>
    <property type="match status" value="1"/>
</dbReference>
<dbReference type="EC" id="3.5.1.28" evidence="2"/>
<evidence type="ECO:0000259" key="5">
    <source>
        <dbReference type="SMART" id="SM00644"/>
    </source>
</evidence>
<dbReference type="Gene3D" id="3.40.80.10">
    <property type="entry name" value="Peptidoglycan recognition protein-like"/>
    <property type="match status" value="1"/>
</dbReference>
<dbReference type="Proteomes" id="UP000253370">
    <property type="component" value="Unassembled WGS sequence"/>
</dbReference>
<dbReference type="GO" id="GO:0019867">
    <property type="term" value="C:outer membrane"/>
    <property type="evidence" value="ECO:0007669"/>
    <property type="project" value="TreeGrafter"/>
</dbReference>
<evidence type="ECO:0000256" key="1">
    <source>
        <dbReference type="ARBA" id="ARBA00001561"/>
    </source>
</evidence>
<dbReference type="PANTHER" id="PTHR30417">
    <property type="entry name" value="N-ACETYLMURAMOYL-L-ALANINE AMIDASE AMID"/>
    <property type="match status" value="1"/>
</dbReference>
<dbReference type="InterPro" id="IPR051206">
    <property type="entry name" value="NAMLAA_amidase_2"/>
</dbReference>
<keyword evidence="3" id="KW-0378">Hydrolase</keyword>